<dbReference type="EMBL" id="AHFB01000175">
    <property type="protein sequence ID" value="EOO24347.1"/>
    <property type="molecule type" value="Genomic_DNA"/>
</dbReference>
<dbReference type="CDD" id="cd17339">
    <property type="entry name" value="MFS_NIMT_CynX_like"/>
    <property type="match status" value="1"/>
</dbReference>
<feature type="transmembrane region" description="Helical" evidence="6">
    <location>
        <begin position="349"/>
        <end position="371"/>
    </location>
</feature>
<dbReference type="GO" id="GO:0005886">
    <property type="term" value="C:plasma membrane"/>
    <property type="evidence" value="ECO:0007669"/>
    <property type="project" value="UniProtKB-SubCell"/>
</dbReference>
<keyword evidence="5 6" id="KW-0472">Membrane</keyword>
<feature type="transmembrane region" description="Helical" evidence="6">
    <location>
        <begin position="327"/>
        <end position="343"/>
    </location>
</feature>
<evidence type="ECO:0000256" key="2">
    <source>
        <dbReference type="ARBA" id="ARBA00022448"/>
    </source>
</evidence>
<dbReference type="InterPro" id="IPR036259">
    <property type="entry name" value="MFS_trans_sf"/>
</dbReference>
<dbReference type="PROSITE" id="PS50850">
    <property type="entry name" value="MFS"/>
    <property type="match status" value="1"/>
</dbReference>
<dbReference type="PANTHER" id="PTHR23523:SF2">
    <property type="entry name" value="2-NITROIMIDAZOLE TRANSPORTER"/>
    <property type="match status" value="1"/>
</dbReference>
<keyword evidence="3 6" id="KW-0812">Transmembrane</keyword>
<feature type="transmembrane region" description="Helical" evidence="6">
    <location>
        <begin position="116"/>
        <end position="141"/>
    </location>
</feature>
<feature type="transmembrane region" description="Helical" evidence="6">
    <location>
        <begin position="85"/>
        <end position="104"/>
    </location>
</feature>
<sequence length="386" mass="40946">MICVAANLRPAITSVGPIIGDIIKDMHLSNSQAGLITTMPLLAFAVFSPIAPKLGRRFGNEKLIAISLLVLAIGIWMRSIPSITLLFIGTAILGGAIAICNVLLPSFIKQHFSKHVGIMTSIYTTVMGMFASIASGISISLEKSSSSGWEGGLTTWGILVIVTLVIWIPQLRNTVKIQNSKKSTVKTAGVWSSAVAWKVTFFMGLQSLAFYVTVAWLPEILHSKGFDISTAAGLVSLMGFVGLPATFIVPVLAYRFANQKMFVVGICVLYIIGLVGVLNPSTVFTVIGVICMGLGQGASISLSYAFIGLRTRNAEQAAELSGMAQSIGYLLAAVGPILFGYLRDASGSWTISVIGLIIVCICMLPVGLGAAKNSYVTSNNIEKEDF</sequence>
<evidence type="ECO:0000313" key="8">
    <source>
        <dbReference type="EMBL" id="EOO24347.1"/>
    </source>
</evidence>
<gene>
    <name evidence="8" type="ORF">IIU_06759</name>
</gene>
<dbReference type="Gene3D" id="1.20.1250.20">
    <property type="entry name" value="MFS general substrate transporter like domains"/>
    <property type="match status" value="1"/>
</dbReference>
<feature type="transmembrane region" description="Helical" evidence="6">
    <location>
        <begin position="284"/>
        <end position="307"/>
    </location>
</feature>
<dbReference type="GO" id="GO:0022857">
    <property type="term" value="F:transmembrane transporter activity"/>
    <property type="evidence" value="ECO:0007669"/>
    <property type="project" value="InterPro"/>
</dbReference>
<protein>
    <submittedName>
        <fullName evidence="8">Cyanate transporter</fullName>
    </submittedName>
</protein>
<feature type="transmembrane region" description="Helical" evidence="6">
    <location>
        <begin position="190"/>
        <end position="211"/>
    </location>
</feature>
<organism evidence="8 9">
    <name type="scientific">Bacillus cereus VD133</name>
    <dbReference type="NCBI Taxonomy" id="1053233"/>
    <lineage>
        <taxon>Bacteria</taxon>
        <taxon>Bacillati</taxon>
        <taxon>Bacillota</taxon>
        <taxon>Bacilli</taxon>
        <taxon>Bacillales</taxon>
        <taxon>Bacillaceae</taxon>
        <taxon>Bacillus</taxon>
        <taxon>Bacillus cereus group</taxon>
    </lineage>
</organism>
<keyword evidence="4 6" id="KW-1133">Transmembrane helix</keyword>
<feature type="transmembrane region" description="Helical" evidence="6">
    <location>
        <begin position="33"/>
        <end position="51"/>
    </location>
</feature>
<reference evidence="8 9" key="1">
    <citation type="submission" date="2012-12" db="EMBL/GenBank/DDBJ databases">
        <title>The Genome Sequence of Bacillus cereus VD133.</title>
        <authorList>
            <consortium name="The Broad Institute Genome Sequencing Platform"/>
            <consortium name="The Broad Institute Genome Sequencing Center for Infectious Disease"/>
            <person name="Feldgarden M."/>
            <person name="Van der Auwera G.A."/>
            <person name="Mahillon J."/>
            <person name="Duprez V."/>
            <person name="Timmery S."/>
            <person name="Mattelet C."/>
            <person name="Dierick K."/>
            <person name="Sun M."/>
            <person name="Yu Z."/>
            <person name="Zhu L."/>
            <person name="Hu X."/>
            <person name="Shank E.B."/>
            <person name="Swiecicka I."/>
            <person name="Hansen B.M."/>
            <person name="Andrup L."/>
            <person name="Walker B."/>
            <person name="Young S.K."/>
            <person name="Zeng Q."/>
            <person name="Gargeya S."/>
            <person name="Fitzgerald M."/>
            <person name="Haas B."/>
            <person name="Abouelleil A."/>
            <person name="Alvarado L."/>
            <person name="Arachchi H.M."/>
            <person name="Berlin A.M."/>
            <person name="Chapman S.B."/>
            <person name="Dewar J."/>
            <person name="Goldberg J."/>
            <person name="Griggs A."/>
            <person name="Gujja S."/>
            <person name="Hansen M."/>
            <person name="Howarth C."/>
            <person name="Imamovic A."/>
            <person name="Larimer J."/>
            <person name="McCowan C."/>
            <person name="Murphy C."/>
            <person name="Neiman D."/>
            <person name="Pearson M."/>
            <person name="Priest M."/>
            <person name="Roberts A."/>
            <person name="Saif S."/>
            <person name="Shea T."/>
            <person name="Sisk P."/>
            <person name="Sykes S."/>
            <person name="Wortman J."/>
            <person name="Nusbaum C."/>
            <person name="Birren B."/>
        </authorList>
    </citation>
    <scope>NUCLEOTIDE SEQUENCE [LARGE SCALE GENOMIC DNA]</scope>
    <source>
        <strain evidence="8 9">VD133</strain>
    </source>
</reference>
<dbReference type="Proteomes" id="UP000014018">
    <property type="component" value="Unassembled WGS sequence"/>
</dbReference>
<evidence type="ECO:0000256" key="6">
    <source>
        <dbReference type="SAM" id="Phobius"/>
    </source>
</evidence>
<evidence type="ECO:0000256" key="4">
    <source>
        <dbReference type="ARBA" id="ARBA00022989"/>
    </source>
</evidence>
<dbReference type="AlphaFoldDB" id="A0A9W5UZ33"/>
<evidence type="ECO:0000256" key="3">
    <source>
        <dbReference type="ARBA" id="ARBA00022692"/>
    </source>
</evidence>
<name>A0A9W5UZ33_BACCE</name>
<dbReference type="RefSeq" id="WP_016110455.1">
    <property type="nucleotide sequence ID" value="NZ_KB976175.1"/>
</dbReference>
<dbReference type="PANTHER" id="PTHR23523">
    <property type="match status" value="1"/>
</dbReference>
<feature type="transmembrane region" description="Helical" evidence="6">
    <location>
        <begin position="153"/>
        <end position="169"/>
    </location>
</feature>
<keyword evidence="2" id="KW-0813">Transport</keyword>
<feature type="transmembrane region" description="Helical" evidence="6">
    <location>
        <begin position="63"/>
        <end position="79"/>
    </location>
</feature>
<comment type="caution">
    <text evidence="8">The sequence shown here is derived from an EMBL/GenBank/DDBJ whole genome shotgun (WGS) entry which is preliminary data.</text>
</comment>
<dbReference type="InterPro" id="IPR011701">
    <property type="entry name" value="MFS"/>
</dbReference>
<evidence type="ECO:0000256" key="5">
    <source>
        <dbReference type="ARBA" id="ARBA00023136"/>
    </source>
</evidence>
<accession>A0A9W5UZ33</accession>
<dbReference type="Pfam" id="PF07690">
    <property type="entry name" value="MFS_1"/>
    <property type="match status" value="1"/>
</dbReference>
<comment type="subcellular location">
    <subcellularLocation>
        <location evidence="1">Cell membrane</location>
        <topology evidence="1">Multi-pass membrane protein</topology>
    </subcellularLocation>
</comment>
<dbReference type="InterPro" id="IPR020846">
    <property type="entry name" value="MFS_dom"/>
</dbReference>
<feature type="domain" description="Major facilitator superfamily (MFS) profile" evidence="7">
    <location>
        <begin position="1"/>
        <end position="386"/>
    </location>
</feature>
<dbReference type="InterPro" id="IPR052524">
    <property type="entry name" value="MFS_Cyanate_Porter"/>
</dbReference>
<evidence type="ECO:0000256" key="1">
    <source>
        <dbReference type="ARBA" id="ARBA00004651"/>
    </source>
</evidence>
<feature type="transmembrane region" description="Helical" evidence="6">
    <location>
        <begin position="231"/>
        <end position="254"/>
    </location>
</feature>
<feature type="transmembrane region" description="Helical" evidence="6">
    <location>
        <begin position="261"/>
        <end position="278"/>
    </location>
</feature>
<evidence type="ECO:0000259" key="7">
    <source>
        <dbReference type="PROSITE" id="PS50850"/>
    </source>
</evidence>
<dbReference type="SUPFAM" id="SSF103473">
    <property type="entry name" value="MFS general substrate transporter"/>
    <property type="match status" value="1"/>
</dbReference>
<proteinExistence type="predicted"/>
<evidence type="ECO:0000313" key="9">
    <source>
        <dbReference type="Proteomes" id="UP000014018"/>
    </source>
</evidence>